<gene>
    <name evidence="2" type="ORF">WM40_22700</name>
</gene>
<dbReference type="STRING" id="28092.WM40_22700"/>
<accession>A0A0F5JWB4</accession>
<dbReference type="RefSeq" id="WP_046154070.1">
    <property type="nucleotide sequence ID" value="NZ_CADFGU010000001.1"/>
</dbReference>
<dbReference type="PATRIC" id="fig|28092.6.peg.5340"/>
<comment type="caution">
    <text evidence="2">The sequence shown here is derived from an EMBL/GenBank/DDBJ whole genome shotgun (WGS) entry which is preliminary data.</text>
</comment>
<sequence length="317" mass="30451">MGLFSLGDTLSSSNQDSPIGKLGKPIQQWTDPLSWITGGKWSDWTSTDLPRAVNQVFSPITQFAGSIDKKVNPVRQIPIVDKIGDTAEAKPGDAVGLAIGSYFTGGALGGALAGSGSGAGAGAAAGAGAGAADASAAGAAAGSGTAGASGLTGIFSGPAAYGDAGLTGTTTASGSGLSGALGGDLSGSLGSSPTGLFSGLLPGGGMTSTSSGALGGGLSGSVAGSSSLGGATMGGVDTGLYQQLLSKALNQASNSYQQTANAQQNNMAQLPAARQGTPTNALASAALDQAQAQRIAAARQSNAARAVTYNPYLQYGK</sequence>
<evidence type="ECO:0000313" key="2">
    <source>
        <dbReference type="EMBL" id="KKB61552.1"/>
    </source>
</evidence>
<evidence type="ECO:0000256" key="1">
    <source>
        <dbReference type="SAM" id="MobiDB-lite"/>
    </source>
</evidence>
<dbReference type="EMBL" id="LAQU01000039">
    <property type="protein sequence ID" value="KKB61552.1"/>
    <property type="molecule type" value="Genomic_DNA"/>
</dbReference>
<feature type="compositionally biased region" description="Polar residues" evidence="1">
    <location>
        <begin position="8"/>
        <end position="17"/>
    </location>
</feature>
<name>A0A0F5JWB4_9BURK</name>
<proteinExistence type="predicted"/>
<feature type="region of interest" description="Disordered" evidence="1">
    <location>
        <begin position="1"/>
        <end position="24"/>
    </location>
</feature>
<keyword evidence="3" id="KW-1185">Reference proteome</keyword>
<dbReference type="AlphaFoldDB" id="A0A0F5JWB4"/>
<dbReference type="Proteomes" id="UP000033618">
    <property type="component" value="Unassembled WGS sequence"/>
</dbReference>
<organism evidence="2 3">
    <name type="scientific">Robbsia andropogonis</name>
    <dbReference type="NCBI Taxonomy" id="28092"/>
    <lineage>
        <taxon>Bacteria</taxon>
        <taxon>Pseudomonadati</taxon>
        <taxon>Pseudomonadota</taxon>
        <taxon>Betaproteobacteria</taxon>
        <taxon>Burkholderiales</taxon>
        <taxon>Burkholderiaceae</taxon>
        <taxon>Robbsia</taxon>
    </lineage>
</organism>
<reference evidence="2 3" key="1">
    <citation type="submission" date="2015-03" db="EMBL/GenBank/DDBJ databases">
        <title>Draft Genome Sequence of Burkholderia andropogonis type strain ICMP2807, isolated from Sorghum bicolor.</title>
        <authorList>
            <person name="Lopes-Santos L."/>
            <person name="Castro D.B."/>
            <person name="Ottoboni L.M."/>
            <person name="Park D."/>
            <person name="Weirc B.S."/>
            <person name="Destefano S.A."/>
        </authorList>
    </citation>
    <scope>NUCLEOTIDE SEQUENCE [LARGE SCALE GENOMIC DNA]</scope>
    <source>
        <strain evidence="2 3">ICMP2807</strain>
    </source>
</reference>
<protein>
    <submittedName>
        <fullName evidence="2">Uncharacterized protein</fullName>
    </submittedName>
</protein>
<evidence type="ECO:0000313" key="3">
    <source>
        <dbReference type="Proteomes" id="UP000033618"/>
    </source>
</evidence>
<dbReference type="OrthoDB" id="9135934at2"/>